<evidence type="ECO:0000313" key="3">
    <source>
        <dbReference type="Proteomes" id="UP000176725"/>
    </source>
</evidence>
<organism evidence="2 3">
    <name type="scientific">Candidatus Woesebacteria bacterium RIFCSPLOWO2_01_FULL_39_25</name>
    <dbReference type="NCBI Taxonomy" id="1802521"/>
    <lineage>
        <taxon>Bacteria</taxon>
        <taxon>Candidatus Woeseibacteriota</taxon>
    </lineage>
</organism>
<proteinExistence type="predicted"/>
<keyword evidence="1" id="KW-0472">Membrane</keyword>
<gene>
    <name evidence="2" type="ORF">A2893_02385</name>
</gene>
<sequence>MNKNQKGFAHLFLVVVIVIIGLGFLIYYSLQKGLIKTIPSNKFSLTPTTSIDETADWKTYRSEKYGFEFKYPTDWLIILQTDFSFVVSNMDFDPALEGATPLPGQVFLKFYLTHASLENYSSVKKSYISTEGVEVIKQGRYIDPSESIGIISLYRADDPKKEKHEKIIDLIVSTFKFTNNDLQKEYKNEEVSFKYPSGWKQTSHRILGSKSILEVEGQEGLYSLTYTQQANYKMVLMDHIRLFRNMQVSPT</sequence>
<evidence type="ECO:0000256" key="1">
    <source>
        <dbReference type="SAM" id="Phobius"/>
    </source>
</evidence>
<evidence type="ECO:0000313" key="2">
    <source>
        <dbReference type="EMBL" id="OGM63800.1"/>
    </source>
</evidence>
<keyword evidence="1" id="KW-0812">Transmembrane</keyword>
<dbReference type="STRING" id="1802521.A2893_02385"/>
<name>A0A1F8BIK6_9BACT</name>
<accession>A0A1F8BIK6</accession>
<dbReference type="EMBL" id="MGHH01000015">
    <property type="protein sequence ID" value="OGM63800.1"/>
    <property type="molecule type" value="Genomic_DNA"/>
</dbReference>
<dbReference type="AlphaFoldDB" id="A0A1F8BIK6"/>
<protein>
    <submittedName>
        <fullName evidence="2">Uncharacterized protein</fullName>
    </submittedName>
</protein>
<keyword evidence="1" id="KW-1133">Transmembrane helix</keyword>
<reference evidence="2 3" key="1">
    <citation type="journal article" date="2016" name="Nat. Commun.">
        <title>Thousands of microbial genomes shed light on interconnected biogeochemical processes in an aquifer system.</title>
        <authorList>
            <person name="Anantharaman K."/>
            <person name="Brown C.T."/>
            <person name="Hug L.A."/>
            <person name="Sharon I."/>
            <person name="Castelle C.J."/>
            <person name="Probst A.J."/>
            <person name="Thomas B.C."/>
            <person name="Singh A."/>
            <person name="Wilkins M.J."/>
            <person name="Karaoz U."/>
            <person name="Brodie E.L."/>
            <person name="Williams K.H."/>
            <person name="Hubbard S.S."/>
            <person name="Banfield J.F."/>
        </authorList>
    </citation>
    <scope>NUCLEOTIDE SEQUENCE [LARGE SCALE GENOMIC DNA]</scope>
</reference>
<dbReference type="Proteomes" id="UP000176725">
    <property type="component" value="Unassembled WGS sequence"/>
</dbReference>
<comment type="caution">
    <text evidence="2">The sequence shown here is derived from an EMBL/GenBank/DDBJ whole genome shotgun (WGS) entry which is preliminary data.</text>
</comment>
<feature type="transmembrane region" description="Helical" evidence="1">
    <location>
        <begin position="7"/>
        <end position="30"/>
    </location>
</feature>